<evidence type="ECO:0000256" key="12">
    <source>
        <dbReference type="HAMAP-Rule" id="MF_00155"/>
    </source>
</evidence>
<comment type="caution">
    <text evidence="14">The sequence shown here is derived from an EMBL/GenBank/DDBJ whole genome shotgun (WGS) entry which is preliminary data.</text>
</comment>
<dbReference type="InterPro" id="IPR023471">
    <property type="entry name" value="CtaG/Cox11_dom_sf"/>
</dbReference>
<keyword evidence="8 12" id="KW-0735">Signal-anchor</keyword>
<dbReference type="Gene3D" id="2.60.370.10">
    <property type="entry name" value="Ctag/Cox11"/>
    <property type="match status" value="1"/>
</dbReference>
<dbReference type="AlphaFoldDB" id="A0A6L6J933"/>
<dbReference type="PIRSF" id="PIRSF005413">
    <property type="entry name" value="COX11"/>
    <property type="match status" value="1"/>
</dbReference>
<dbReference type="GO" id="GO:0005886">
    <property type="term" value="C:plasma membrane"/>
    <property type="evidence" value="ECO:0007669"/>
    <property type="project" value="UniProtKB-SubCell"/>
</dbReference>
<feature type="topological domain" description="Cytoplasmic" evidence="12">
    <location>
        <begin position="1"/>
        <end position="6"/>
    </location>
</feature>
<accession>A0A6L6J933</accession>
<feature type="transmembrane region" description="Helical" evidence="13">
    <location>
        <begin position="12"/>
        <end position="35"/>
    </location>
</feature>
<dbReference type="FunFam" id="2.60.370.10:FF:000001">
    <property type="entry name" value="COX11 cytochrome c oxidase assembly homolog"/>
    <property type="match status" value="1"/>
</dbReference>
<feature type="topological domain" description="Periplasmic" evidence="12">
    <location>
        <begin position="29"/>
        <end position="193"/>
    </location>
</feature>
<keyword evidence="7 12" id="KW-0812">Transmembrane</keyword>
<keyword evidence="6 12" id="KW-0997">Cell inner membrane</keyword>
<dbReference type="Proteomes" id="UP000478183">
    <property type="component" value="Unassembled WGS sequence"/>
</dbReference>
<dbReference type="PANTHER" id="PTHR21320">
    <property type="entry name" value="CYTOCHROME C OXIDASE ASSEMBLY PROTEIN COX11-RELATED"/>
    <property type="match status" value="1"/>
</dbReference>
<evidence type="ECO:0000256" key="13">
    <source>
        <dbReference type="SAM" id="Phobius"/>
    </source>
</evidence>
<comment type="similarity">
    <text evidence="3 12">Belongs to the COX11/CtaG family.</text>
</comment>
<evidence type="ECO:0000256" key="9">
    <source>
        <dbReference type="ARBA" id="ARBA00022989"/>
    </source>
</evidence>
<dbReference type="GO" id="GO:0005507">
    <property type="term" value="F:copper ion binding"/>
    <property type="evidence" value="ECO:0007669"/>
    <property type="project" value="InterPro"/>
</dbReference>
<dbReference type="SUPFAM" id="SSF110111">
    <property type="entry name" value="Ctag/Cox11"/>
    <property type="match status" value="1"/>
</dbReference>
<keyword evidence="10 12" id="KW-0186">Copper</keyword>
<evidence type="ECO:0000256" key="5">
    <source>
        <dbReference type="ARBA" id="ARBA00022475"/>
    </source>
</evidence>
<dbReference type="HAMAP" id="MF_00155">
    <property type="entry name" value="CtaG"/>
    <property type="match status" value="1"/>
</dbReference>
<gene>
    <name evidence="12" type="primary">ctaG</name>
    <name evidence="14" type="ORF">GL286_12765</name>
</gene>
<evidence type="ECO:0000256" key="1">
    <source>
        <dbReference type="ARBA" id="ARBA00004007"/>
    </source>
</evidence>
<evidence type="ECO:0000256" key="7">
    <source>
        <dbReference type="ARBA" id="ARBA00022692"/>
    </source>
</evidence>
<keyword evidence="15" id="KW-1185">Reference proteome</keyword>
<evidence type="ECO:0000313" key="15">
    <source>
        <dbReference type="Proteomes" id="UP000478183"/>
    </source>
</evidence>
<organism evidence="14 15">
    <name type="scientific">Paracoccus aestuariivivens</name>
    <dbReference type="NCBI Taxonomy" id="1820333"/>
    <lineage>
        <taxon>Bacteria</taxon>
        <taxon>Pseudomonadati</taxon>
        <taxon>Pseudomonadota</taxon>
        <taxon>Alphaproteobacteria</taxon>
        <taxon>Rhodobacterales</taxon>
        <taxon>Paracoccaceae</taxon>
        <taxon>Paracoccus</taxon>
    </lineage>
</organism>
<evidence type="ECO:0000256" key="3">
    <source>
        <dbReference type="ARBA" id="ARBA00009620"/>
    </source>
</evidence>
<name>A0A6L6J933_9RHOB</name>
<dbReference type="EMBL" id="WMIE01000007">
    <property type="protein sequence ID" value="MTH78602.1"/>
    <property type="molecule type" value="Genomic_DNA"/>
</dbReference>
<evidence type="ECO:0000256" key="10">
    <source>
        <dbReference type="ARBA" id="ARBA00023008"/>
    </source>
</evidence>
<comment type="function">
    <text evidence="1 12">Exerts its effect at some terminal stage of cytochrome c oxidase synthesis, probably by being involved in the insertion of the copper B into subunit I.</text>
</comment>
<protein>
    <recommendedName>
        <fullName evidence="4 12">Cytochrome c oxidase assembly protein CtaG</fullName>
    </recommendedName>
</protein>
<keyword evidence="9 12" id="KW-1133">Transmembrane helix</keyword>
<reference evidence="14 15" key="1">
    <citation type="submission" date="2019-11" db="EMBL/GenBank/DDBJ databases">
        <authorList>
            <person name="Dong K."/>
        </authorList>
    </citation>
    <scope>NUCLEOTIDE SEQUENCE [LARGE SCALE GENOMIC DNA]</scope>
    <source>
        <strain evidence="14 15">NBRC 111993</strain>
    </source>
</reference>
<keyword evidence="11 12" id="KW-0472">Membrane</keyword>
<dbReference type="GO" id="GO:0008535">
    <property type="term" value="P:respiratory chain complex IV assembly"/>
    <property type="evidence" value="ECO:0007669"/>
    <property type="project" value="UniProtKB-UniRule"/>
</dbReference>
<dbReference type="RefSeq" id="WP_170295172.1">
    <property type="nucleotide sequence ID" value="NZ_WMIE01000007.1"/>
</dbReference>
<proteinExistence type="inferred from homology"/>
<evidence type="ECO:0000256" key="4">
    <source>
        <dbReference type="ARBA" id="ARBA00015384"/>
    </source>
</evidence>
<dbReference type="Pfam" id="PF04442">
    <property type="entry name" value="CtaG_Cox11"/>
    <property type="match status" value="1"/>
</dbReference>
<sequence>MNQSRSNTKTVGMLIGVVVVMGALSWAAVPFYNWFCKVTGYGGTTNVAERASDVVLDEKIRVRFDSNVDPDMGWTFRPMQREMELRIGENAIAFYEAVNTTDQPITGTASYNVAPDISGYYFNKIECFCFTEQTLQPGERVEMPVSFFVDAGLVDDRDAGRIRDITLSYTFHRTEPAAPKQAALEVKTDRPVN</sequence>
<keyword evidence="5 12" id="KW-1003">Cell membrane</keyword>
<dbReference type="NCBIfam" id="NF003465">
    <property type="entry name" value="PRK05089.1"/>
    <property type="match status" value="1"/>
</dbReference>
<evidence type="ECO:0000256" key="6">
    <source>
        <dbReference type="ARBA" id="ARBA00022519"/>
    </source>
</evidence>
<evidence type="ECO:0000256" key="2">
    <source>
        <dbReference type="ARBA" id="ARBA00004382"/>
    </source>
</evidence>
<dbReference type="PANTHER" id="PTHR21320:SF3">
    <property type="entry name" value="CYTOCHROME C OXIDASE ASSEMBLY PROTEIN COX11, MITOCHONDRIAL-RELATED"/>
    <property type="match status" value="1"/>
</dbReference>
<evidence type="ECO:0000256" key="8">
    <source>
        <dbReference type="ARBA" id="ARBA00022968"/>
    </source>
</evidence>
<dbReference type="InterPro" id="IPR007533">
    <property type="entry name" value="Cyt_c_oxidase_assmbl_CtaG"/>
</dbReference>
<comment type="subcellular location">
    <subcellularLocation>
        <location evidence="2 12">Cell inner membrane</location>
        <topology evidence="2 12">Single-pass type II membrane protein</topology>
        <orientation evidence="2 12">Periplasmic side</orientation>
    </subcellularLocation>
</comment>
<evidence type="ECO:0000256" key="11">
    <source>
        <dbReference type="ARBA" id="ARBA00023136"/>
    </source>
</evidence>
<evidence type="ECO:0000313" key="14">
    <source>
        <dbReference type="EMBL" id="MTH78602.1"/>
    </source>
</evidence>